<dbReference type="Gene3D" id="2.30.30.30">
    <property type="match status" value="2"/>
</dbReference>
<dbReference type="InterPro" id="IPR005824">
    <property type="entry name" value="KOW"/>
</dbReference>
<dbReference type="InterPro" id="IPR041973">
    <property type="entry name" value="KOW_Spt5_1"/>
</dbReference>
<dbReference type="InParanoid" id="A0A369K6D8"/>
<evidence type="ECO:0000259" key="1">
    <source>
        <dbReference type="SMART" id="SM00739"/>
    </source>
</evidence>
<feature type="domain" description="KOW" evidence="1">
    <location>
        <begin position="249"/>
        <end position="276"/>
    </location>
</feature>
<dbReference type="SMART" id="SM00739">
    <property type="entry name" value="KOW"/>
    <property type="match status" value="3"/>
</dbReference>
<dbReference type="OrthoDB" id="3048815at2759"/>
<evidence type="ECO:0000313" key="2">
    <source>
        <dbReference type="EMBL" id="RDB30181.1"/>
    </source>
</evidence>
<dbReference type="GO" id="GO:0006357">
    <property type="term" value="P:regulation of transcription by RNA polymerase II"/>
    <property type="evidence" value="ECO:0007669"/>
    <property type="project" value="InterPro"/>
</dbReference>
<dbReference type="SUPFAM" id="SSF50104">
    <property type="entry name" value="Translation proteins SH3-like domain"/>
    <property type="match status" value="1"/>
</dbReference>
<dbReference type="InterPro" id="IPR008991">
    <property type="entry name" value="Translation_prot_SH3-like_sf"/>
</dbReference>
<dbReference type="Pfam" id="PF23290">
    <property type="entry name" value="KOW5_SPT5"/>
    <property type="match status" value="1"/>
</dbReference>
<dbReference type="GO" id="GO:0003746">
    <property type="term" value="F:translation elongation factor activity"/>
    <property type="evidence" value="ECO:0007669"/>
    <property type="project" value="UniProtKB-KW"/>
</dbReference>
<feature type="domain" description="KOW" evidence="1">
    <location>
        <begin position="199"/>
        <end position="226"/>
    </location>
</feature>
<dbReference type="Pfam" id="PF23042">
    <property type="entry name" value="KOW1_SPT5"/>
    <property type="match status" value="1"/>
</dbReference>
<protein>
    <submittedName>
        <fullName evidence="2">Transcription elongation factor SPT5</fullName>
    </submittedName>
</protein>
<evidence type="ECO:0000313" key="3">
    <source>
        <dbReference type="Proteomes" id="UP000076154"/>
    </source>
</evidence>
<feature type="domain" description="KOW" evidence="1">
    <location>
        <begin position="61"/>
        <end position="88"/>
    </location>
</feature>
<dbReference type="PANTHER" id="PTHR11125">
    <property type="entry name" value="SUPPRESSOR OF TY 5"/>
    <property type="match status" value="1"/>
</dbReference>
<keyword evidence="2" id="KW-0648">Protein biosynthesis</keyword>
<dbReference type="InterPro" id="IPR041978">
    <property type="entry name" value="KOW_Spt5_5"/>
</dbReference>
<dbReference type="GO" id="GO:0003735">
    <property type="term" value="F:structural constituent of ribosome"/>
    <property type="evidence" value="ECO:0007669"/>
    <property type="project" value="InterPro"/>
</dbReference>
<dbReference type="GO" id="GO:0032044">
    <property type="term" value="C:DSIF complex"/>
    <property type="evidence" value="ECO:0007669"/>
    <property type="project" value="TreeGrafter"/>
</dbReference>
<organism evidence="2 3">
    <name type="scientific">Hypsizygus marmoreus</name>
    <name type="common">White beech mushroom</name>
    <name type="synonym">Agaricus marmoreus</name>
    <dbReference type="NCBI Taxonomy" id="39966"/>
    <lineage>
        <taxon>Eukaryota</taxon>
        <taxon>Fungi</taxon>
        <taxon>Dikarya</taxon>
        <taxon>Basidiomycota</taxon>
        <taxon>Agaricomycotina</taxon>
        <taxon>Agaricomycetes</taxon>
        <taxon>Agaricomycetidae</taxon>
        <taxon>Agaricales</taxon>
        <taxon>Tricholomatineae</taxon>
        <taxon>Lyophyllaceae</taxon>
        <taxon>Hypsizygus</taxon>
    </lineage>
</organism>
<dbReference type="Gene3D" id="3.30.70.940">
    <property type="entry name" value="NusG, N-terminal domain"/>
    <property type="match status" value="1"/>
</dbReference>
<keyword evidence="3" id="KW-1185">Reference proteome</keyword>
<name>A0A369K6D8_HYPMA</name>
<dbReference type="GO" id="GO:0005840">
    <property type="term" value="C:ribosome"/>
    <property type="evidence" value="ECO:0007669"/>
    <property type="project" value="InterPro"/>
</dbReference>
<dbReference type="InterPro" id="IPR036735">
    <property type="entry name" value="NGN_dom_sf"/>
</dbReference>
<dbReference type="CDD" id="cd06081">
    <property type="entry name" value="KOW_Spt5_1"/>
    <property type="match status" value="1"/>
</dbReference>
<accession>A0A369K6D8</accession>
<comment type="caution">
    <text evidence="2">The sequence shown here is derived from an EMBL/GenBank/DDBJ whole genome shotgun (WGS) entry which is preliminary data.</text>
</comment>
<dbReference type="STRING" id="39966.A0A369K6D8"/>
<dbReference type="GO" id="GO:0032784">
    <property type="term" value="P:regulation of DNA-templated transcription elongation"/>
    <property type="evidence" value="ECO:0007669"/>
    <property type="project" value="InterPro"/>
</dbReference>
<dbReference type="InterPro" id="IPR039659">
    <property type="entry name" value="SPT5"/>
</dbReference>
<dbReference type="InterPro" id="IPR014722">
    <property type="entry name" value="Rib_uL2_dom2"/>
</dbReference>
<dbReference type="Proteomes" id="UP000076154">
    <property type="component" value="Unassembled WGS sequence"/>
</dbReference>
<dbReference type="GO" id="GO:0003729">
    <property type="term" value="F:mRNA binding"/>
    <property type="evidence" value="ECO:0007669"/>
    <property type="project" value="TreeGrafter"/>
</dbReference>
<sequence>MPGIRAISGRASMPGWVLIEALDQATVNGLCEGLYGIYRKNTHIVGTEDAVNFLKVPTTYEPRPNTWVRLRSKPYRGDLAFVVEVDASLALKVRVVPRIDMRGAVGKSGKRRRDLRPNRQLFDVRRVKRVFGPASVKDAGDAWIFGNKLYRNGLLEMWTSRYHVHDITPTVSELEPFRVSSGVPSNGMEVALHTIQARRISKDDSVKVLSGEARGLCGVVMDVGNGEAEIRLEQGNQPLTVSLDHLRKIFHVADQVMVTGGPRRGFIGWVVGLEDDNVFVAKYQSPHQVSFPYQPARSLPLMTKKQICVPAAMLRFHGGSPRIRPEEKKEVTTNAEVGAEFEDPDFTDPCWRLVGKRVMIVKKGPFKSYEGIVKCTQDNNQVLVEIQATMRKESIDVDNIKSLEDDDTESLIVKAPQAPPRVEPPVSEFISPATPMHSIDNRNPWMSVMDFDNYRIKVKISRTKPVVRDPGWRNGDYEGRTGLWTQMISGTNIAKVKLNVAETLEIPEYYLSPVLPTQPGMVVCVLNRSLYEYTYRKYIVVKVEGDRCLVRPESSKLSRSGKEVTAFDTKDLGVVVP</sequence>
<dbReference type="AlphaFoldDB" id="A0A369K6D8"/>
<reference evidence="2" key="1">
    <citation type="submission" date="2018-04" db="EMBL/GenBank/DDBJ databases">
        <title>Whole genome sequencing of Hypsizygus marmoreus.</title>
        <authorList>
            <person name="Choi I.-G."/>
            <person name="Min B."/>
            <person name="Kim J.-G."/>
            <person name="Kim S."/>
            <person name="Oh Y.-L."/>
            <person name="Kong W.-S."/>
            <person name="Park H."/>
            <person name="Jeong J."/>
            <person name="Song E.-S."/>
        </authorList>
    </citation>
    <scope>NUCLEOTIDE SEQUENCE [LARGE SCALE GENOMIC DNA]</scope>
    <source>
        <strain evidence="2">51987-8</strain>
    </source>
</reference>
<proteinExistence type="predicted"/>
<dbReference type="PANTHER" id="PTHR11125:SF7">
    <property type="entry name" value="TRANSCRIPTION ELONGATION FACTOR SPT5"/>
    <property type="match status" value="1"/>
</dbReference>
<keyword evidence="2" id="KW-0251">Elongation factor</keyword>
<dbReference type="PROSITE" id="PS01108">
    <property type="entry name" value="RIBOSOMAL_L24"/>
    <property type="match status" value="1"/>
</dbReference>
<dbReference type="EMBL" id="LUEZ02000007">
    <property type="protein sequence ID" value="RDB30181.1"/>
    <property type="molecule type" value="Genomic_DNA"/>
</dbReference>
<gene>
    <name evidence="2" type="primary">SPT5_1</name>
    <name evidence="2" type="ORF">Hypma_012376</name>
</gene>
<dbReference type="GO" id="GO:0006368">
    <property type="term" value="P:transcription elongation by RNA polymerase II"/>
    <property type="evidence" value="ECO:0007669"/>
    <property type="project" value="TreeGrafter"/>
</dbReference>
<dbReference type="InterPro" id="IPR005825">
    <property type="entry name" value="Ribosomal_uL24_CS"/>
</dbReference>